<reference evidence="1 2" key="1">
    <citation type="submission" date="2016-06" db="EMBL/GenBank/DDBJ databases">
        <authorList>
            <person name="Kjaerup R.B."/>
            <person name="Dalgaard T.S."/>
            <person name="Juul-Madsen H.R."/>
        </authorList>
    </citation>
    <scope>NUCLEOTIDE SEQUENCE [LARGE SCALE GENOMIC DNA]</scope>
    <source>
        <strain evidence="1 2">E2464</strain>
    </source>
</reference>
<accession>A0A1A2RS91</accession>
<evidence type="ECO:0000313" key="2">
    <source>
        <dbReference type="Proteomes" id="UP000093861"/>
    </source>
</evidence>
<proteinExistence type="predicted"/>
<dbReference type="EMBL" id="LZJS01000150">
    <property type="protein sequence ID" value="OBH54610.1"/>
    <property type="molecule type" value="Genomic_DNA"/>
</dbReference>
<comment type="caution">
    <text evidence="1">The sequence shown here is derived from an EMBL/GenBank/DDBJ whole genome shotgun (WGS) entry which is preliminary data.</text>
</comment>
<dbReference type="AlphaFoldDB" id="A0A1A2RS91"/>
<sequence length="61" mass="6566">MLVIDFPDGEAATRGREHHAEDELDRVAHVGLVAAGVSRRLAAAALPLSVMSWPRSILMAM</sequence>
<organism evidence="1 2">
    <name type="scientific">Mycobacterium colombiense</name>
    <dbReference type="NCBI Taxonomy" id="339268"/>
    <lineage>
        <taxon>Bacteria</taxon>
        <taxon>Bacillati</taxon>
        <taxon>Actinomycetota</taxon>
        <taxon>Actinomycetes</taxon>
        <taxon>Mycobacteriales</taxon>
        <taxon>Mycobacteriaceae</taxon>
        <taxon>Mycobacterium</taxon>
        <taxon>Mycobacterium avium complex (MAC)</taxon>
    </lineage>
</organism>
<name>A0A1A2RS91_9MYCO</name>
<dbReference type="Proteomes" id="UP000093861">
    <property type="component" value="Unassembled WGS sequence"/>
</dbReference>
<evidence type="ECO:0000313" key="1">
    <source>
        <dbReference type="EMBL" id="OBH54610.1"/>
    </source>
</evidence>
<gene>
    <name evidence="1" type="ORF">A5685_11980</name>
</gene>
<protein>
    <submittedName>
        <fullName evidence="1">Uncharacterized protein</fullName>
    </submittedName>
</protein>